<dbReference type="Proteomes" id="UP000502996">
    <property type="component" value="Chromosome"/>
</dbReference>
<dbReference type="InterPro" id="IPR003838">
    <property type="entry name" value="ABC3_permease_C"/>
</dbReference>
<evidence type="ECO:0000313" key="16">
    <source>
        <dbReference type="EMBL" id="QIG41911.1"/>
    </source>
</evidence>
<keyword evidence="6 12" id="KW-1003">Cell membrane</keyword>
<protein>
    <recommendedName>
        <fullName evidence="5 12">Cell division protein FtsX</fullName>
    </recommendedName>
</protein>
<comment type="subunit">
    <text evidence="4">Forms a membrane-associated complex with FtsE.</text>
</comment>
<dbReference type="InterPro" id="IPR004513">
    <property type="entry name" value="FtsX"/>
</dbReference>
<accession>A0A6G6W984</accession>
<dbReference type="Pfam" id="PF02687">
    <property type="entry name" value="FtsX"/>
    <property type="match status" value="1"/>
</dbReference>
<dbReference type="Pfam" id="PF18075">
    <property type="entry name" value="FtsX_ECD"/>
    <property type="match status" value="1"/>
</dbReference>
<dbReference type="PANTHER" id="PTHR47755:SF1">
    <property type="entry name" value="CELL DIVISION PROTEIN FTSX"/>
    <property type="match status" value="1"/>
</dbReference>
<comment type="similarity">
    <text evidence="3 12">Belongs to the ABC-4 integral membrane protein family. FtsX subfamily.</text>
</comment>
<evidence type="ECO:0000256" key="12">
    <source>
        <dbReference type="PIRNR" id="PIRNR003097"/>
    </source>
</evidence>
<comment type="function">
    <text evidence="1">Part of the ABC transporter FtsEX involved in cellular division.</text>
</comment>
<evidence type="ECO:0000256" key="3">
    <source>
        <dbReference type="ARBA" id="ARBA00007379"/>
    </source>
</evidence>
<evidence type="ECO:0000259" key="15">
    <source>
        <dbReference type="Pfam" id="PF18075"/>
    </source>
</evidence>
<dbReference type="Gene3D" id="3.30.70.3040">
    <property type="match status" value="1"/>
</dbReference>
<organism evidence="16 17">
    <name type="scientific">Nocardioides anomalus</name>
    <dbReference type="NCBI Taxonomy" id="2712223"/>
    <lineage>
        <taxon>Bacteria</taxon>
        <taxon>Bacillati</taxon>
        <taxon>Actinomycetota</taxon>
        <taxon>Actinomycetes</taxon>
        <taxon>Propionibacteriales</taxon>
        <taxon>Nocardioidaceae</taxon>
        <taxon>Nocardioides</taxon>
    </lineage>
</organism>
<feature type="transmembrane region" description="Helical" evidence="13">
    <location>
        <begin position="276"/>
        <end position="296"/>
    </location>
</feature>
<evidence type="ECO:0000256" key="5">
    <source>
        <dbReference type="ARBA" id="ARBA00021907"/>
    </source>
</evidence>
<evidence type="ECO:0000256" key="1">
    <source>
        <dbReference type="ARBA" id="ARBA00003552"/>
    </source>
</evidence>
<keyword evidence="10 12" id="KW-0472">Membrane</keyword>
<proteinExistence type="inferred from homology"/>
<evidence type="ECO:0000256" key="4">
    <source>
        <dbReference type="ARBA" id="ARBA00011160"/>
    </source>
</evidence>
<dbReference type="PIRSF" id="PIRSF003097">
    <property type="entry name" value="FtsX"/>
    <property type="match status" value="1"/>
</dbReference>
<dbReference type="GO" id="GO:0005886">
    <property type="term" value="C:plasma membrane"/>
    <property type="evidence" value="ECO:0007669"/>
    <property type="project" value="UniProtKB-SubCell"/>
</dbReference>
<evidence type="ECO:0000256" key="13">
    <source>
        <dbReference type="SAM" id="Phobius"/>
    </source>
</evidence>
<feature type="domain" description="ABC3 transporter permease C-terminal" evidence="14">
    <location>
        <begin position="184"/>
        <end position="299"/>
    </location>
</feature>
<comment type="subcellular location">
    <subcellularLocation>
        <location evidence="2">Cell membrane</location>
        <topology evidence="2">Multi-pass membrane protein</topology>
    </subcellularLocation>
</comment>
<evidence type="ECO:0000256" key="11">
    <source>
        <dbReference type="ARBA" id="ARBA00023306"/>
    </source>
</evidence>
<dbReference type="NCBIfam" id="NF038346">
    <property type="entry name" value="FtsX_actino"/>
    <property type="match status" value="1"/>
</dbReference>
<feature type="transmembrane region" description="Helical" evidence="13">
    <location>
        <begin position="179"/>
        <end position="200"/>
    </location>
</feature>
<feature type="transmembrane region" description="Helical" evidence="13">
    <location>
        <begin position="236"/>
        <end position="255"/>
    </location>
</feature>
<evidence type="ECO:0000256" key="6">
    <source>
        <dbReference type="ARBA" id="ARBA00022475"/>
    </source>
</evidence>
<evidence type="ECO:0000256" key="7">
    <source>
        <dbReference type="ARBA" id="ARBA00022618"/>
    </source>
</evidence>
<dbReference type="InterPro" id="IPR040690">
    <property type="entry name" value="FtsX_ECD"/>
</dbReference>
<dbReference type="PANTHER" id="PTHR47755">
    <property type="entry name" value="CELL DIVISION PROTEIN FTSX"/>
    <property type="match status" value="1"/>
</dbReference>
<reference evidence="16 17" key="1">
    <citation type="submission" date="2020-02" db="EMBL/GenBank/DDBJ databases">
        <title>Full genome sequence of Nocardioides sp. R-3366.</title>
        <authorList>
            <person name="Im W.-T."/>
        </authorList>
    </citation>
    <scope>NUCLEOTIDE SEQUENCE [LARGE SCALE GENOMIC DNA]</scope>
    <source>
        <strain evidence="16 17">R-3366</strain>
    </source>
</reference>
<evidence type="ECO:0000313" key="17">
    <source>
        <dbReference type="Proteomes" id="UP000502996"/>
    </source>
</evidence>
<dbReference type="AlphaFoldDB" id="A0A6G6W984"/>
<dbReference type="KEGG" id="nano:G5V58_03145"/>
<dbReference type="EMBL" id="CP049257">
    <property type="protein sequence ID" value="QIG41911.1"/>
    <property type="molecule type" value="Genomic_DNA"/>
</dbReference>
<feature type="domain" description="FtsX extracellular" evidence="15">
    <location>
        <begin position="56"/>
        <end position="160"/>
    </location>
</feature>
<evidence type="ECO:0000256" key="2">
    <source>
        <dbReference type="ARBA" id="ARBA00004651"/>
    </source>
</evidence>
<evidence type="ECO:0000256" key="8">
    <source>
        <dbReference type="ARBA" id="ARBA00022692"/>
    </source>
</evidence>
<evidence type="ECO:0000256" key="10">
    <source>
        <dbReference type="ARBA" id="ARBA00023136"/>
    </source>
</evidence>
<sequence length="303" mass="33113">MRIGYVFSELGQGLRRNVSMHIAVVLTLFVSMTLLGLGVLMKQQTDIATRYLGNQLQVTVYLCRDGDANPACAGQVTDEQKSAVEAAIKDNPETATYRFESQEEAFSKVKELYGNDQFDGPNPAMTAADMPQSYWITLKDPQKFEGVTSAVVGLDGVSQIRDLRETLKPLYEWLGALKYGSWGIAAFLLLAALLLVANTIRLAAFARRREIAIMRLVGASTLYIALPFLLEALVTAAVGVALAAGALGAFMYFGVHQRIADSISFMPWIGLQDFTTALIVIAILGPLLTLLPTLLLTRKYLKV</sequence>
<gene>
    <name evidence="16" type="ORF">G5V58_03145</name>
</gene>
<name>A0A6G6W984_9ACTN</name>
<keyword evidence="7 12" id="KW-0132">Cell division</keyword>
<feature type="transmembrane region" description="Helical" evidence="13">
    <location>
        <begin position="212"/>
        <end position="230"/>
    </location>
</feature>
<keyword evidence="11 12" id="KW-0131">Cell cycle</keyword>
<evidence type="ECO:0000259" key="14">
    <source>
        <dbReference type="Pfam" id="PF02687"/>
    </source>
</evidence>
<evidence type="ECO:0000256" key="9">
    <source>
        <dbReference type="ARBA" id="ARBA00022989"/>
    </source>
</evidence>
<feature type="transmembrane region" description="Helical" evidence="13">
    <location>
        <begin position="21"/>
        <end position="41"/>
    </location>
</feature>
<keyword evidence="8 13" id="KW-0812">Transmembrane</keyword>
<dbReference type="GO" id="GO:0051301">
    <property type="term" value="P:cell division"/>
    <property type="evidence" value="ECO:0007669"/>
    <property type="project" value="UniProtKB-KW"/>
</dbReference>
<dbReference type="InterPro" id="IPR047929">
    <property type="entry name" value="FtsX_actino"/>
</dbReference>
<keyword evidence="17" id="KW-1185">Reference proteome</keyword>
<keyword evidence="9 13" id="KW-1133">Transmembrane helix</keyword>
<dbReference type="RefSeq" id="WP_165228691.1">
    <property type="nucleotide sequence ID" value="NZ_CP049257.1"/>
</dbReference>